<dbReference type="Pfam" id="PF00187">
    <property type="entry name" value="Chitin_bind_1"/>
    <property type="match status" value="1"/>
</dbReference>
<dbReference type="Pfam" id="PF00182">
    <property type="entry name" value="Glyco_hydro_19"/>
    <property type="match status" value="1"/>
</dbReference>
<evidence type="ECO:0000256" key="2">
    <source>
        <dbReference type="ARBA" id="ARBA00022669"/>
    </source>
</evidence>
<dbReference type="InterPro" id="IPR036861">
    <property type="entry name" value="Endochitinase-like_sf"/>
</dbReference>
<evidence type="ECO:0000313" key="8">
    <source>
        <dbReference type="RefSeq" id="XP_010506247.1"/>
    </source>
</evidence>
<accession>A0ABM0YUY4</accession>
<evidence type="ECO:0000313" key="7">
    <source>
        <dbReference type="Proteomes" id="UP000694864"/>
    </source>
</evidence>
<dbReference type="Gene3D" id="3.30.20.10">
    <property type="entry name" value="Endochitinase, domain 2"/>
    <property type="match status" value="1"/>
</dbReference>
<dbReference type="PANTHER" id="PTHR22595">
    <property type="entry name" value="CHITINASE-RELATED"/>
    <property type="match status" value="1"/>
</dbReference>
<dbReference type="PROSITE" id="PS50941">
    <property type="entry name" value="CHIT_BIND_I_2"/>
    <property type="match status" value="1"/>
</dbReference>
<dbReference type="PROSITE" id="PS00026">
    <property type="entry name" value="CHIT_BIND_I_1"/>
    <property type="match status" value="1"/>
</dbReference>
<reference evidence="8" key="2">
    <citation type="submission" date="2025-08" db="UniProtKB">
        <authorList>
            <consortium name="RefSeq"/>
        </authorList>
    </citation>
    <scope>IDENTIFICATION</scope>
    <source>
        <tissue evidence="8">Leaf</tissue>
    </source>
</reference>
<dbReference type="PANTHER" id="PTHR22595:SF201">
    <property type="entry name" value="ENDOCHITINASE CHI"/>
    <property type="match status" value="1"/>
</dbReference>
<dbReference type="Gene3D" id="3.30.60.10">
    <property type="entry name" value="Endochitinase-like"/>
    <property type="match status" value="1"/>
</dbReference>
<dbReference type="CDD" id="cd00035">
    <property type="entry name" value="ChtBD1"/>
    <property type="match status" value="1"/>
</dbReference>
<feature type="signal peptide" evidence="5">
    <location>
        <begin position="1"/>
        <end position="34"/>
    </location>
</feature>
<dbReference type="SUPFAM" id="SSF57016">
    <property type="entry name" value="Plant lectins/antimicrobial peptides"/>
    <property type="match status" value="1"/>
</dbReference>
<reference evidence="7" key="1">
    <citation type="journal article" date="2014" name="Nat. Commun.">
        <title>The emerging biofuel crop Camelina sativa retains a highly undifferentiated hexaploid genome structure.</title>
        <authorList>
            <person name="Kagale S."/>
            <person name="Koh C."/>
            <person name="Nixon J."/>
            <person name="Bollina V."/>
            <person name="Clarke W.E."/>
            <person name="Tuteja R."/>
            <person name="Spillane C."/>
            <person name="Robinson S.J."/>
            <person name="Links M.G."/>
            <person name="Clarke C."/>
            <person name="Higgins E.E."/>
            <person name="Huebert T."/>
            <person name="Sharpe A.G."/>
            <person name="Parkin I.A."/>
        </authorList>
    </citation>
    <scope>NUCLEOTIDE SEQUENCE [LARGE SCALE GENOMIC DNA]</scope>
    <source>
        <strain evidence="7">cv. DH55</strain>
    </source>
</reference>
<feature type="chain" id="PRO_5045586283" evidence="5">
    <location>
        <begin position="35"/>
        <end position="282"/>
    </location>
</feature>
<dbReference type="CDD" id="cd00325">
    <property type="entry name" value="chitinase_GH19"/>
    <property type="match status" value="1"/>
</dbReference>
<comment type="caution">
    <text evidence="4">Lacks conserved residue(s) required for the propagation of feature annotation.</text>
</comment>
<dbReference type="SUPFAM" id="SSF53955">
    <property type="entry name" value="Lysozyme-like"/>
    <property type="match status" value="1"/>
</dbReference>
<organism evidence="7 8">
    <name type="scientific">Camelina sativa</name>
    <name type="common">False flax</name>
    <name type="synonym">Myagrum sativum</name>
    <dbReference type="NCBI Taxonomy" id="90675"/>
    <lineage>
        <taxon>Eukaryota</taxon>
        <taxon>Viridiplantae</taxon>
        <taxon>Streptophyta</taxon>
        <taxon>Embryophyta</taxon>
        <taxon>Tracheophyta</taxon>
        <taxon>Spermatophyta</taxon>
        <taxon>Magnoliopsida</taxon>
        <taxon>eudicotyledons</taxon>
        <taxon>Gunneridae</taxon>
        <taxon>Pentapetalae</taxon>
        <taxon>rosids</taxon>
        <taxon>malvids</taxon>
        <taxon>Brassicales</taxon>
        <taxon>Brassicaceae</taxon>
        <taxon>Camelineae</taxon>
        <taxon>Camelina</taxon>
    </lineage>
</organism>
<dbReference type="InterPro" id="IPR023346">
    <property type="entry name" value="Lysozyme-like_dom_sf"/>
</dbReference>
<dbReference type="InterPro" id="IPR001002">
    <property type="entry name" value="Chitin-bd_1"/>
</dbReference>
<protein>
    <submittedName>
        <fullName evidence="8">Endochitinase CHI</fullName>
    </submittedName>
</protein>
<dbReference type="PRINTS" id="PR00451">
    <property type="entry name" value="CHITINBINDNG"/>
</dbReference>
<evidence type="ECO:0000256" key="1">
    <source>
        <dbReference type="ARBA" id="ARBA00009373"/>
    </source>
</evidence>
<dbReference type="PROSITE" id="PS00773">
    <property type="entry name" value="CHITINASE_19_1"/>
    <property type="match status" value="1"/>
</dbReference>
<dbReference type="InterPro" id="IPR018371">
    <property type="entry name" value="Chitin-binding_1_CS"/>
</dbReference>
<keyword evidence="2 4" id="KW-0147">Chitin-binding</keyword>
<dbReference type="GeneID" id="104782884"/>
<gene>
    <name evidence="8" type="primary">LOC104782884</name>
</gene>
<dbReference type="Gene3D" id="1.10.530.10">
    <property type="match status" value="1"/>
</dbReference>
<evidence type="ECO:0000259" key="6">
    <source>
        <dbReference type="PROSITE" id="PS50941"/>
    </source>
</evidence>
<evidence type="ECO:0000256" key="5">
    <source>
        <dbReference type="SAM" id="SignalP"/>
    </source>
</evidence>
<dbReference type="PIRSF" id="PIRSF001060">
    <property type="entry name" value="Endochitinase"/>
    <property type="match status" value="1"/>
</dbReference>
<keyword evidence="3 4" id="KW-1015">Disulfide bond</keyword>
<keyword evidence="5" id="KW-0732">Signal</keyword>
<feature type="domain" description="Chitin-binding type-1" evidence="6">
    <location>
        <begin position="34"/>
        <end position="69"/>
    </location>
</feature>
<name>A0ABM0YUY4_CAMSA</name>
<evidence type="ECO:0000256" key="3">
    <source>
        <dbReference type="ARBA" id="ARBA00023157"/>
    </source>
</evidence>
<dbReference type="Proteomes" id="UP000694864">
    <property type="component" value="Chromosome 4"/>
</dbReference>
<dbReference type="SMART" id="SM00270">
    <property type="entry name" value="ChtBD1"/>
    <property type="match status" value="1"/>
</dbReference>
<dbReference type="InterPro" id="IPR000726">
    <property type="entry name" value="Glyco_hydro_19_cat"/>
</dbReference>
<feature type="disulfide bond" evidence="4">
    <location>
        <begin position="39"/>
        <end position="51"/>
    </location>
</feature>
<sequence>MANHAKTTSRNDRFALFLTTLFFLILTVSKPVMAQNCGCASGLCCSQYGYCGTTDEFCGKGCQAGPCRSDGGSGGGDPAVSLEGTVTPEFFNSITNPRGDCAGKGFYSRDTFIAAANSYPSFGASISKREIAAFFAHVAQETASLCYIEEIDGPAKAEKGEYCDLEKQEFPCAPGKGYYGRGAIQLSWNYNYGACGRDLQENILASPEKVAQDPVLAFKTAFWFWTTNVRTSFKSGFGATIRAVNSRECAGGDSTEKAANRVKYFQDYCAKLGVQPGDNLTC</sequence>
<dbReference type="RefSeq" id="XP_010506247.1">
    <property type="nucleotide sequence ID" value="XM_010507945.2"/>
</dbReference>
<proteinExistence type="inferred from homology"/>
<dbReference type="InterPro" id="IPR016283">
    <property type="entry name" value="Glyco_hydro_19"/>
</dbReference>
<evidence type="ECO:0000256" key="4">
    <source>
        <dbReference type="PROSITE-ProRule" id="PRU00261"/>
    </source>
</evidence>
<comment type="similarity">
    <text evidence="1">Belongs to the glycosyl hydrolase 19 family. Chitinase class I subfamily.</text>
</comment>
<feature type="disulfide bond" evidence="4">
    <location>
        <begin position="44"/>
        <end position="58"/>
    </location>
</feature>
<keyword evidence="7" id="KW-1185">Reference proteome</keyword>